<dbReference type="Proteomes" id="UP000799753">
    <property type="component" value="Unassembled WGS sequence"/>
</dbReference>
<evidence type="ECO:0000256" key="4">
    <source>
        <dbReference type="ARBA" id="ARBA00023136"/>
    </source>
</evidence>
<comment type="subcellular location">
    <subcellularLocation>
        <location evidence="1">Membrane</location>
        <topology evidence="1">Multi-pass membrane protein</topology>
    </subcellularLocation>
</comment>
<feature type="transmembrane region" description="Helical" evidence="6">
    <location>
        <begin position="74"/>
        <end position="98"/>
    </location>
</feature>
<dbReference type="GO" id="GO:0016020">
    <property type="term" value="C:membrane"/>
    <property type="evidence" value="ECO:0007669"/>
    <property type="project" value="UniProtKB-SubCell"/>
</dbReference>
<keyword evidence="3 6" id="KW-1133">Transmembrane helix</keyword>
<feature type="domain" description="Rhodopsin" evidence="7">
    <location>
        <begin position="55"/>
        <end position="240"/>
    </location>
</feature>
<dbReference type="EMBL" id="MU006780">
    <property type="protein sequence ID" value="KAF2643129.1"/>
    <property type="molecule type" value="Genomic_DNA"/>
</dbReference>
<name>A0A6A6S5X0_9PLEO</name>
<feature type="transmembrane region" description="Helical" evidence="6">
    <location>
        <begin position="146"/>
        <end position="172"/>
    </location>
</feature>
<keyword evidence="4 6" id="KW-0472">Membrane</keyword>
<reference evidence="8" key="1">
    <citation type="journal article" date="2020" name="Stud. Mycol.">
        <title>101 Dothideomycetes genomes: a test case for predicting lifestyles and emergence of pathogens.</title>
        <authorList>
            <person name="Haridas S."/>
            <person name="Albert R."/>
            <person name="Binder M."/>
            <person name="Bloem J."/>
            <person name="Labutti K."/>
            <person name="Salamov A."/>
            <person name="Andreopoulos B."/>
            <person name="Baker S."/>
            <person name="Barry K."/>
            <person name="Bills G."/>
            <person name="Bluhm B."/>
            <person name="Cannon C."/>
            <person name="Castanera R."/>
            <person name="Culley D."/>
            <person name="Daum C."/>
            <person name="Ezra D."/>
            <person name="Gonzalez J."/>
            <person name="Henrissat B."/>
            <person name="Kuo A."/>
            <person name="Liang C."/>
            <person name="Lipzen A."/>
            <person name="Lutzoni F."/>
            <person name="Magnuson J."/>
            <person name="Mondo S."/>
            <person name="Nolan M."/>
            <person name="Ohm R."/>
            <person name="Pangilinan J."/>
            <person name="Park H.-J."/>
            <person name="Ramirez L."/>
            <person name="Alfaro M."/>
            <person name="Sun H."/>
            <person name="Tritt A."/>
            <person name="Yoshinaga Y."/>
            <person name="Zwiers L.-H."/>
            <person name="Turgeon B."/>
            <person name="Goodwin S."/>
            <person name="Spatafora J."/>
            <person name="Crous P."/>
            <person name="Grigoriev I."/>
        </authorList>
    </citation>
    <scope>NUCLEOTIDE SEQUENCE</scope>
    <source>
        <strain evidence="8">CBS 473.64</strain>
    </source>
</reference>
<sequence>MHLHARVDGVANANYPGFVAPPVGVTPDLNWEPNKWNIVIQALCIGLTTMFVATRFATKWWIMKEMHPDDYVCLLAWVGSVIYSSITLSQSFLGLGVSQWNMSPATASAFLKRGYLSQILYGPIAFCTKLAILLLLIRIFAVKERFVLFARVLIGVCAAYYISITSIQIFLCRPISKAYNPKVLGKCLDSRKIFIANTAIAIVTDVAILASPMPIIWRLKMSFWSRVGSSAVLAAGGLGVFH</sequence>
<evidence type="ECO:0000256" key="6">
    <source>
        <dbReference type="SAM" id="Phobius"/>
    </source>
</evidence>
<dbReference type="PANTHER" id="PTHR33048">
    <property type="entry name" value="PTH11-LIKE INTEGRAL MEMBRANE PROTEIN (AFU_ORTHOLOGUE AFUA_5G11245)"/>
    <property type="match status" value="1"/>
</dbReference>
<accession>A0A6A6S5X0</accession>
<evidence type="ECO:0000259" key="7">
    <source>
        <dbReference type="Pfam" id="PF20684"/>
    </source>
</evidence>
<dbReference type="InterPro" id="IPR049326">
    <property type="entry name" value="Rhodopsin_dom_fungi"/>
</dbReference>
<dbReference type="Pfam" id="PF20684">
    <property type="entry name" value="Fung_rhodopsin"/>
    <property type="match status" value="1"/>
</dbReference>
<gene>
    <name evidence="8" type="ORF">P280DRAFT_515568</name>
</gene>
<dbReference type="PANTHER" id="PTHR33048:SF47">
    <property type="entry name" value="INTEGRAL MEMBRANE PROTEIN-RELATED"/>
    <property type="match status" value="1"/>
</dbReference>
<feature type="transmembrane region" description="Helical" evidence="6">
    <location>
        <begin position="193"/>
        <end position="217"/>
    </location>
</feature>
<organism evidence="8 9">
    <name type="scientific">Massarina eburnea CBS 473.64</name>
    <dbReference type="NCBI Taxonomy" id="1395130"/>
    <lineage>
        <taxon>Eukaryota</taxon>
        <taxon>Fungi</taxon>
        <taxon>Dikarya</taxon>
        <taxon>Ascomycota</taxon>
        <taxon>Pezizomycotina</taxon>
        <taxon>Dothideomycetes</taxon>
        <taxon>Pleosporomycetidae</taxon>
        <taxon>Pleosporales</taxon>
        <taxon>Massarineae</taxon>
        <taxon>Massarinaceae</taxon>
        <taxon>Massarina</taxon>
    </lineage>
</organism>
<proteinExistence type="inferred from homology"/>
<feature type="transmembrane region" description="Helical" evidence="6">
    <location>
        <begin position="119"/>
        <end position="140"/>
    </location>
</feature>
<evidence type="ECO:0000256" key="3">
    <source>
        <dbReference type="ARBA" id="ARBA00022989"/>
    </source>
</evidence>
<evidence type="ECO:0000313" key="9">
    <source>
        <dbReference type="Proteomes" id="UP000799753"/>
    </source>
</evidence>
<feature type="transmembrane region" description="Helical" evidence="6">
    <location>
        <begin position="223"/>
        <end position="241"/>
    </location>
</feature>
<feature type="transmembrane region" description="Helical" evidence="6">
    <location>
        <begin position="38"/>
        <end position="62"/>
    </location>
</feature>
<evidence type="ECO:0000256" key="5">
    <source>
        <dbReference type="ARBA" id="ARBA00038359"/>
    </source>
</evidence>
<keyword evidence="9" id="KW-1185">Reference proteome</keyword>
<dbReference type="OrthoDB" id="5342292at2759"/>
<evidence type="ECO:0000256" key="1">
    <source>
        <dbReference type="ARBA" id="ARBA00004141"/>
    </source>
</evidence>
<comment type="similarity">
    <text evidence="5">Belongs to the SAT4 family.</text>
</comment>
<evidence type="ECO:0000313" key="8">
    <source>
        <dbReference type="EMBL" id="KAF2643129.1"/>
    </source>
</evidence>
<dbReference type="AlphaFoldDB" id="A0A6A6S5X0"/>
<dbReference type="InterPro" id="IPR052337">
    <property type="entry name" value="SAT4-like"/>
</dbReference>
<keyword evidence="2 6" id="KW-0812">Transmembrane</keyword>
<evidence type="ECO:0000256" key="2">
    <source>
        <dbReference type="ARBA" id="ARBA00022692"/>
    </source>
</evidence>
<protein>
    <recommendedName>
        <fullName evidence="7">Rhodopsin domain-containing protein</fullName>
    </recommendedName>
</protein>